<name>A0A1T4WJA8_9CLOT</name>
<dbReference type="OrthoDB" id="5421405at2"/>
<protein>
    <submittedName>
        <fullName evidence="5">4Fe-4S binding domain-containing protein</fullName>
    </submittedName>
</protein>
<proteinExistence type="predicted"/>
<dbReference type="PROSITE" id="PS51379">
    <property type="entry name" value="4FE4S_FER_2"/>
    <property type="match status" value="1"/>
</dbReference>
<accession>A0A1T4WJA8</accession>
<dbReference type="Gene3D" id="3.30.70.20">
    <property type="match status" value="1"/>
</dbReference>
<dbReference type="PROSITE" id="PS00198">
    <property type="entry name" value="4FE4S_FER_1"/>
    <property type="match status" value="1"/>
</dbReference>
<keyword evidence="2" id="KW-0408">Iron</keyword>
<dbReference type="SUPFAM" id="SSF54862">
    <property type="entry name" value="4Fe-4S ferredoxins"/>
    <property type="match status" value="1"/>
</dbReference>
<dbReference type="InterPro" id="IPR017900">
    <property type="entry name" value="4Fe4S_Fe_S_CS"/>
</dbReference>
<keyword evidence="1" id="KW-0479">Metal-binding</keyword>
<gene>
    <name evidence="5" type="ORF">SAMN05443428_10220</name>
</gene>
<dbReference type="EMBL" id="FUYH01000002">
    <property type="protein sequence ID" value="SKA77410.1"/>
    <property type="molecule type" value="Genomic_DNA"/>
</dbReference>
<dbReference type="RefSeq" id="WP_078695328.1">
    <property type="nucleotide sequence ID" value="NZ_FUYH01000002.1"/>
</dbReference>
<dbReference type="GO" id="GO:0046872">
    <property type="term" value="F:metal ion binding"/>
    <property type="evidence" value="ECO:0007669"/>
    <property type="project" value="UniProtKB-KW"/>
</dbReference>
<organism evidence="5 6">
    <name type="scientific">Caloramator quimbayensis</name>
    <dbReference type="NCBI Taxonomy" id="1147123"/>
    <lineage>
        <taxon>Bacteria</taxon>
        <taxon>Bacillati</taxon>
        <taxon>Bacillota</taxon>
        <taxon>Clostridia</taxon>
        <taxon>Eubacteriales</taxon>
        <taxon>Clostridiaceae</taxon>
        <taxon>Caloramator</taxon>
    </lineage>
</organism>
<dbReference type="STRING" id="1147123.SAMN05443428_10220"/>
<evidence type="ECO:0000256" key="1">
    <source>
        <dbReference type="ARBA" id="ARBA00022723"/>
    </source>
</evidence>
<dbReference type="InterPro" id="IPR017896">
    <property type="entry name" value="4Fe4S_Fe-S-bd"/>
</dbReference>
<keyword evidence="6" id="KW-1185">Reference proteome</keyword>
<evidence type="ECO:0000313" key="6">
    <source>
        <dbReference type="Proteomes" id="UP000190105"/>
    </source>
</evidence>
<evidence type="ECO:0000256" key="2">
    <source>
        <dbReference type="ARBA" id="ARBA00023004"/>
    </source>
</evidence>
<reference evidence="6" key="1">
    <citation type="submission" date="2017-02" db="EMBL/GenBank/DDBJ databases">
        <authorList>
            <person name="Varghese N."/>
            <person name="Submissions S."/>
        </authorList>
    </citation>
    <scope>NUCLEOTIDE SEQUENCE [LARGE SCALE GENOMIC DNA]</scope>
    <source>
        <strain evidence="6">USBA 833</strain>
    </source>
</reference>
<dbReference type="GO" id="GO:0051536">
    <property type="term" value="F:iron-sulfur cluster binding"/>
    <property type="evidence" value="ECO:0007669"/>
    <property type="project" value="UniProtKB-KW"/>
</dbReference>
<evidence type="ECO:0000313" key="5">
    <source>
        <dbReference type="EMBL" id="SKA77410.1"/>
    </source>
</evidence>
<dbReference type="Proteomes" id="UP000190105">
    <property type="component" value="Unassembled WGS sequence"/>
</dbReference>
<feature type="domain" description="4Fe-4S ferredoxin-type" evidence="4">
    <location>
        <begin position="38"/>
        <end position="64"/>
    </location>
</feature>
<evidence type="ECO:0000256" key="3">
    <source>
        <dbReference type="ARBA" id="ARBA00023014"/>
    </source>
</evidence>
<dbReference type="Pfam" id="PF00037">
    <property type="entry name" value="Fer4"/>
    <property type="match status" value="1"/>
</dbReference>
<keyword evidence="3" id="KW-0411">Iron-sulfur</keyword>
<sequence length="64" mass="6899">MKKVKLLKDRCDSSPFCAAKRVCPVSAIEFKKTGLFSGNVVINEEKCVGCGKCVNVCPHGALKI</sequence>
<dbReference type="AlphaFoldDB" id="A0A1T4WJA8"/>
<evidence type="ECO:0000259" key="4">
    <source>
        <dbReference type="PROSITE" id="PS51379"/>
    </source>
</evidence>